<dbReference type="EMBL" id="QVQW01000087">
    <property type="protein sequence ID" value="RKU40915.1"/>
    <property type="molecule type" value="Genomic_DNA"/>
</dbReference>
<accession>A0A420XZ26</accession>
<gene>
    <name evidence="1" type="ORF">DL546_000679</name>
</gene>
<keyword evidence="2" id="KW-1185">Reference proteome</keyword>
<protein>
    <submittedName>
        <fullName evidence="1">Uncharacterized protein</fullName>
    </submittedName>
</protein>
<name>A0A420XZ26_9PEZI</name>
<comment type="caution">
    <text evidence="1">The sequence shown here is derived from an EMBL/GenBank/DDBJ whole genome shotgun (WGS) entry which is preliminary data.</text>
</comment>
<organism evidence="1 2">
    <name type="scientific">Coniochaeta pulveracea</name>
    <dbReference type="NCBI Taxonomy" id="177199"/>
    <lineage>
        <taxon>Eukaryota</taxon>
        <taxon>Fungi</taxon>
        <taxon>Dikarya</taxon>
        <taxon>Ascomycota</taxon>
        <taxon>Pezizomycotina</taxon>
        <taxon>Sordariomycetes</taxon>
        <taxon>Sordariomycetidae</taxon>
        <taxon>Coniochaetales</taxon>
        <taxon>Coniochaetaceae</taxon>
        <taxon>Coniochaeta</taxon>
    </lineage>
</organism>
<proteinExistence type="predicted"/>
<sequence length="126" mass="14597">MSYYGNKEGNLNQAQVLRLNQLFDAFDAVLEVPYHGLHCIYVKSSIAKDRKSSLNGWARRSTDVHGKGNDGLEYDYSVHEEKMKQGDNTHQILTDYMDHLDKPSRFEIDLVHSMTFLFKHVISFTE</sequence>
<evidence type="ECO:0000313" key="2">
    <source>
        <dbReference type="Proteomes" id="UP000275385"/>
    </source>
</evidence>
<dbReference type="AlphaFoldDB" id="A0A420XZ26"/>
<dbReference type="Proteomes" id="UP000275385">
    <property type="component" value="Unassembled WGS sequence"/>
</dbReference>
<reference evidence="1 2" key="1">
    <citation type="submission" date="2018-08" db="EMBL/GenBank/DDBJ databases">
        <title>Draft genome of the lignicolous fungus Coniochaeta pulveracea.</title>
        <authorList>
            <person name="Borstlap C.J."/>
            <person name="De Witt R.N."/>
            <person name="Botha A."/>
            <person name="Volschenk H."/>
        </authorList>
    </citation>
    <scope>NUCLEOTIDE SEQUENCE [LARGE SCALE GENOMIC DNA]</scope>
    <source>
        <strain evidence="1 2">CAB683</strain>
    </source>
</reference>
<evidence type="ECO:0000313" key="1">
    <source>
        <dbReference type="EMBL" id="RKU40915.1"/>
    </source>
</evidence>